<evidence type="ECO:0000256" key="1">
    <source>
        <dbReference type="ARBA" id="ARBA00044945"/>
    </source>
</evidence>
<dbReference type="Gene3D" id="1.20.120.1490">
    <property type="match status" value="1"/>
</dbReference>
<evidence type="ECO:0000313" key="5">
    <source>
        <dbReference type="EMBL" id="MFK2901049.1"/>
    </source>
</evidence>
<evidence type="ECO:0000256" key="2">
    <source>
        <dbReference type="ARBA" id="ARBA00044983"/>
    </source>
</evidence>
<evidence type="ECO:0000313" key="6">
    <source>
        <dbReference type="Proteomes" id="UP001620461"/>
    </source>
</evidence>
<dbReference type="Pfam" id="PF13801">
    <property type="entry name" value="Metal_resist"/>
    <property type="match status" value="1"/>
</dbReference>
<reference evidence="5 6" key="1">
    <citation type="submission" date="2020-10" db="EMBL/GenBank/DDBJ databases">
        <title>Phylogeny of dyella-like bacteria.</title>
        <authorList>
            <person name="Fu J."/>
        </authorList>
    </citation>
    <scope>NUCLEOTIDE SEQUENCE [LARGE SCALE GENOMIC DNA]</scope>
    <source>
        <strain evidence="5 6">JP1</strain>
    </source>
</reference>
<dbReference type="InterPro" id="IPR052211">
    <property type="entry name" value="Cpx_auxiliary_protein"/>
</dbReference>
<feature type="signal peptide" evidence="4">
    <location>
        <begin position="1"/>
        <end position="22"/>
    </location>
</feature>
<keyword evidence="6" id="KW-1185">Reference proteome</keyword>
<dbReference type="EMBL" id="JADIKJ010000012">
    <property type="protein sequence ID" value="MFK2901049.1"/>
    <property type="molecule type" value="Genomic_DNA"/>
</dbReference>
<evidence type="ECO:0000256" key="4">
    <source>
        <dbReference type="SAM" id="SignalP"/>
    </source>
</evidence>
<dbReference type="PANTHER" id="PTHR38102">
    <property type="entry name" value="PERIPLASMIC CHAPERONE SPY"/>
    <property type="match status" value="1"/>
</dbReference>
<dbReference type="InterPro" id="IPR025961">
    <property type="entry name" value="Metal_resist"/>
</dbReference>
<feature type="chain" id="PRO_5045656336" description="Signaling pathway modulator ZraP" evidence="4">
    <location>
        <begin position="23"/>
        <end position="168"/>
    </location>
</feature>
<gene>
    <name evidence="5" type="ORF">ISP15_11940</name>
</gene>
<protein>
    <recommendedName>
        <fullName evidence="2">Signaling pathway modulator ZraP</fullName>
    </recommendedName>
    <alternativeName>
        <fullName evidence="3">Zinc resistance-associated protein</fullName>
    </alternativeName>
</protein>
<dbReference type="PROSITE" id="PS51257">
    <property type="entry name" value="PROKAR_LIPOPROTEIN"/>
    <property type="match status" value="1"/>
</dbReference>
<proteinExistence type="inferred from homology"/>
<evidence type="ECO:0000256" key="3">
    <source>
        <dbReference type="ARBA" id="ARBA00045001"/>
    </source>
</evidence>
<dbReference type="Proteomes" id="UP001620461">
    <property type="component" value="Unassembled WGS sequence"/>
</dbReference>
<dbReference type="PANTHER" id="PTHR38102:SF1">
    <property type="entry name" value="PERIPLASMIC CHAPERONE SPY"/>
    <property type="match status" value="1"/>
</dbReference>
<comment type="similarity">
    <text evidence="1">Belongs to the ZraP family.</text>
</comment>
<organism evidence="5 6">
    <name type="scientific">Dyella jejuensis</name>
    <dbReference type="NCBI Taxonomy" id="1432009"/>
    <lineage>
        <taxon>Bacteria</taxon>
        <taxon>Pseudomonadati</taxon>
        <taxon>Pseudomonadota</taxon>
        <taxon>Gammaproteobacteria</taxon>
        <taxon>Lysobacterales</taxon>
        <taxon>Rhodanobacteraceae</taxon>
        <taxon>Dyella</taxon>
    </lineage>
</organism>
<name>A0ABW8JJ83_9GAMM</name>
<sequence length="168" mass="17382">MRKTMTSIILAAALGCSALALAAPGGQGGNFGGGPHHGFHGGGLFALHGLNLTDAQKASVKQITQQSFSQLKPQFQAVRQQRAAFEALSPSSSGYQAAAASLAQAEANLTSARITARAAVTAQIYNTVLTSAQQTQLATQKAAFEARKAQWQQFKAQHPVSSGTSSAQ</sequence>
<keyword evidence="4" id="KW-0732">Signal</keyword>
<comment type="caution">
    <text evidence="5">The sequence shown here is derived from an EMBL/GenBank/DDBJ whole genome shotgun (WGS) entry which is preliminary data.</text>
</comment>
<dbReference type="RefSeq" id="WP_404547587.1">
    <property type="nucleotide sequence ID" value="NZ_JADIKJ010000012.1"/>
</dbReference>
<accession>A0ABW8JJ83</accession>